<feature type="region of interest" description="Disordered" evidence="1">
    <location>
        <begin position="93"/>
        <end position="118"/>
    </location>
</feature>
<feature type="region of interest" description="Disordered" evidence="1">
    <location>
        <begin position="1"/>
        <end position="35"/>
    </location>
</feature>
<gene>
    <name evidence="2" type="ORF">PHPALM_7035</name>
</gene>
<dbReference type="AlphaFoldDB" id="A0A2P4YDC4"/>
<feature type="compositionally biased region" description="Basic and acidic residues" evidence="1">
    <location>
        <begin position="93"/>
        <end position="116"/>
    </location>
</feature>
<dbReference type="EMBL" id="NCKW01003644">
    <property type="protein sequence ID" value="POM75810.1"/>
    <property type="molecule type" value="Genomic_DNA"/>
</dbReference>
<protein>
    <submittedName>
        <fullName evidence="2">Uncharacterized protein</fullName>
    </submittedName>
</protein>
<evidence type="ECO:0000313" key="2">
    <source>
        <dbReference type="EMBL" id="POM75810.1"/>
    </source>
</evidence>
<evidence type="ECO:0000256" key="1">
    <source>
        <dbReference type="SAM" id="MobiDB-lite"/>
    </source>
</evidence>
<evidence type="ECO:0000313" key="3">
    <source>
        <dbReference type="Proteomes" id="UP000237271"/>
    </source>
</evidence>
<organism evidence="2 3">
    <name type="scientific">Phytophthora palmivora</name>
    <dbReference type="NCBI Taxonomy" id="4796"/>
    <lineage>
        <taxon>Eukaryota</taxon>
        <taxon>Sar</taxon>
        <taxon>Stramenopiles</taxon>
        <taxon>Oomycota</taxon>
        <taxon>Peronosporomycetes</taxon>
        <taxon>Peronosporales</taxon>
        <taxon>Peronosporaceae</taxon>
        <taxon>Phytophthora</taxon>
    </lineage>
</organism>
<dbReference type="Proteomes" id="UP000237271">
    <property type="component" value="Unassembled WGS sequence"/>
</dbReference>
<accession>A0A2P4YDC4</accession>
<proteinExistence type="predicted"/>
<reference evidence="2 3" key="1">
    <citation type="journal article" date="2017" name="Genome Biol. Evol.">
        <title>Phytophthora megakarya and P. palmivora, closely related causal agents of cacao black pod rot, underwent increases in genome sizes and gene numbers by different mechanisms.</title>
        <authorList>
            <person name="Ali S.S."/>
            <person name="Shao J."/>
            <person name="Lary D.J."/>
            <person name="Kronmiller B."/>
            <person name="Shen D."/>
            <person name="Strem M.D."/>
            <person name="Amoako-Attah I."/>
            <person name="Akrofi A.Y."/>
            <person name="Begoude B.A."/>
            <person name="Ten Hoopen G.M."/>
            <person name="Coulibaly K."/>
            <person name="Kebe B.I."/>
            <person name="Melnick R.L."/>
            <person name="Guiltinan M.J."/>
            <person name="Tyler B.M."/>
            <person name="Meinhardt L.W."/>
            <person name="Bailey B.A."/>
        </authorList>
    </citation>
    <scope>NUCLEOTIDE SEQUENCE [LARGE SCALE GENOMIC DNA]</scope>
    <source>
        <strain evidence="3">sbr112.9</strain>
    </source>
</reference>
<dbReference type="OrthoDB" id="162713at2759"/>
<sequence>MSDSPWNAAPVPGQEPPQAPKPAAHTQHQHAKKEEHVVWNAAPKPNANTTEKIKDKTRHAVEDAKDFTAKITSTVEGYKNDSVAKVKKIKEERKVAKEEKKAEKKAEKKEKKKAEESAGACGLCGCTVM</sequence>
<comment type="caution">
    <text evidence="2">The sequence shown here is derived from an EMBL/GenBank/DDBJ whole genome shotgun (WGS) entry which is preliminary data.</text>
</comment>
<name>A0A2P4YDC4_9STRA</name>
<keyword evidence="3" id="KW-1185">Reference proteome</keyword>